<dbReference type="RefSeq" id="WP_062074065.1">
    <property type="nucleotide sequence ID" value="NZ_BBRC01000002.1"/>
</dbReference>
<organism evidence="3 4">
    <name type="scientific">Demequina lutea</name>
    <dbReference type="NCBI Taxonomy" id="431489"/>
    <lineage>
        <taxon>Bacteria</taxon>
        <taxon>Bacillati</taxon>
        <taxon>Actinomycetota</taxon>
        <taxon>Actinomycetes</taxon>
        <taxon>Micrococcales</taxon>
        <taxon>Demequinaceae</taxon>
        <taxon>Demequina</taxon>
    </lineage>
</organism>
<name>A0A7Y9ZF07_9MICO</name>
<evidence type="ECO:0000259" key="2">
    <source>
        <dbReference type="Pfam" id="PF12706"/>
    </source>
</evidence>
<dbReference type="Gene3D" id="3.60.15.10">
    <property type="entry name" value="Ribonuclease Z/Hydroxyacylglutathione hydrolase-like"/>
    <property type="match status" value="1"/>
</dbReference>
<evidence type="ECO:0000313" key="3">
    <source>
        <dbReference type="EMBL" id="NYI42191.1"/>
    </source>
</evidence>
<dbReference type="InterPro" id="IPR050114">
    <property type="entry name" value="UPF0173_UPF0282_UlaG_hydrolase"/>
</dbReference>
<dbReference type="PANTHER" id="PTHR43546">
    <property type="entry name" value="UPF0173 METAL-DEPENDENT HYDROLASE MJ1163-RELATED"/>
    <property type="match status" value="1"/>
</dbReference>
<dbReference type="InterPro" id="IPR001279">
    <property type="entry name" value="Metallo-B-lactamas"/>
</dbReference>
<dbReference type="AlphaFoldDB" id="A0A7Y9ZF07"/>
<dbReference type="EMBL" id="JACBZO010000001">
    <property type="protein sequence ID" value="NYI42191.1"/>
    <property type="molecule type" value="Genomic_DNA"/>
</dbReference>
<gene>
    <name evidence="3" type="ORF">BKA03_002310</name>
</gene>
<evidence type="ECO:0000313" key="4">
    <source>
        <dbReference type="Proteomes" id="UP000547973"/>
    </source>
</evidence>
<sequence>MNTVTAALVGGPTIVLRYAGLTIVTDPTFDPPGPNSYLVKTEGPAIDADALPPIDLALVSHDHHPDNLDTSGEQVARGATLALTTEAGAERKAGFKGMAPGDVVTIDGPTPVTVTAVEALHGPKAIAPLVGPVIGFILRAEGWPTVYFSGDNALVSVAKRIAKAHPDVAIAVLCMGAASVPTRGPVILTLNADRAAKVAALWPEAAIVPVHVDGWAHFSQRRVAALAGLSAYGLGSRVIDLPRGIETALN</sequence>
<proteinExistence type="predicted"/>
<feature type="domain" description="Metallo-beta-lactamase" evidence="2">
    <location>
        <begin position="23"/>
        <end position="211"/>
    </location>
</feature>
<reference evidence="3 4" key="1">
    <citation type="submission" date="2020-07" db="EMBL/GenBank/DDBJ databases">
        <title>Sequencing the genomes of 1000 actinobacteria strains.</title>
        <authorList>
            <person name="Klenk H.-P."/>
        </authorList>
    </citation>
    <scope>NUCLEOTIDE SEQUENCE [LARGE SCALE GENOMIC DNA]</scope>
    <source>
        <strain evidence="3 4">DSM 19970</strain>
    </source>
</reference>
<comment type="caution">
    <text evidence="3">The sequence shown here is derived from an EMBL/GenBank/DDBJ whole genome shotgun (WGS) entry which is preliminary data.</text>
</comment>
<dbReference type="InterPro" id="IPR036866">
    <property type="entry name" value="RibonucZ/Hydroxyglut_hydro"/>
</dbReference>
<evidence type="ECO:0000256" key="1">
    <source>
        <dbReference type="ARBA" id="ARBA00022801"/>
    </source>
</evidence>
<dbReference type="Pfam" id="PF12706">
    <property type="entry name" value="Lactamase_B_2"/>
    <property type="match status" value="1"/>
</dbReference>
<dbReference type="PANTHER" id="PTHR43546:SF9">
    <property type="entry name" value="L-ASCORBATE-6-PHOSPHATE LACTONASE ULAG-RELATED"/>
    <property type="match status" value="1"/>
</dbReference>
<keyword evidence="4" id="KW-1185">Reference proteome</keyword>
<protein>
    <submittedName>
        <fullName evidence="3">L-ascorbate metabolism protein UlaG (Beta-lactamase superfamily)</fullName>
    </submittedName>
</protein>
<accession>A0A7Y9ZF07</accession>
<dbReference type="Proteomes" id="UP000547973">
    <property type="component" value="Unassembled WGS sequence"/>
</dbReference>
<keyword evidence="1" id="KW-0378">Hydrolase</keyword>
<dbReference type="GO" id="GO:0016787">
    <property type="term" value="F:hydrolase activity"/>
    <property type="evidence" value="ECO:0007669"/>
    <property type="project" value="UniProtKB-KW"/>
</dbReference>
<dbReference type="SUPFAM" id="SSF56281">
    <property type="entry name" value="Metallo-hydrolase/oxidoreductase"/>
    <property type="match status" value="1"/>
</dbReference>